<dbReference type="InterPro" id="IPR003094">
    <property type="entry name" value="6Pfruct_kin"/>
</dbReference>
<dbReference type="Gene3D" id="3.40.50.1240">
    <property type="entry name" value="Phosphoglycerate mutase-like"/>
    <property type="match status" value="1"/>
</dbReference>
<dbReference type="GO" id="GO:0004331">
    <property type="term" value="F:fructose-2,6-bisphosphate 2-phosphatase activity"/>
    <property type="evidence" value="ECO:0007669"/>
    <property type="project" value="TreeGrafter"/>
</dbReference>
<feature type="region of interest" description="Disordered" evidence="1">
    <location>
        <begin position="34"/>
        <end position="119"/>
    </location>
</feature>
<evidence type="ECO:0000313" key="3">
    <source>
        <dbReference type="Proteomes" id="UP000314294"/>
    </source>
</evidence>
<organism evidence="2 3">
    <name type="scientific">Liparis tanakae</name>
    <name type="common">Tanaka's snailfish</name>
    <dbReference type="NCBI Taxonomy" id="230148"/>
    <lineage>
        <taxon>Eukaryota</taxon>
        <taxon>Metazoa</taxon>
        <taxon>Chordata</taxon>
        <taxon>Craniata</taxon>
        <taxon>Vertebrata</taxon>
        <taxon>Euteleostomi</taxon>
        <taxon>Actinopterygii</taxon>
        <taxon>Neopterygii</taxon>
        <taxon>Teleostei</taxon>
        <taxon>Neoteleostei</taxon>
        <taxon>Acanthomorphata</taxon>
        <taxon>Eupercaria</taxon>
        <taxon>Perciformes</taxon>
        <taxon>Cottioidei</taxon>
        <taxon>Cottales</taxon>
        <taxon>Liparidae</taxon>
        <taxon>Liparis</taxon>
    </lineage>
</organism>
<keyword evidence="2" id="KW-0418">Kinase</keyword>
<dbReference type="AlphaFoldDB" id="A0A4Z2ETX4"/>
<keyword evidence="2" id="KW-0808">Transferase</keyword>
<keyword evidence="3" id="KW-1185">Reference proteome</keyword>
<dbReference type="Proteomes" id="UP000314294">
    <property type="component" value="Unassembled WGS sequence"/>
</dbReference>
<dbReference type="InterPro" id="IPR029033">
    <property type="entry name" value="His_PPase_superfam"/>
</dbReference>
<gene>
    <name evidence="2" type="primary">PFKFB3_0</name>
    <name evidence="2" type="ORF">EYF80_057590</name>
</gene>
<accession>A0A4Z2ETX4</accession>
<dbReference type="GO" id="GO:0005829">
    <property type="term" value="C:cytosol"/>
    <property type="evidence" value="ECO:0007669"/>
    <property type="project" value="TreeGrafter"/>
</dbReference>
<dbReference type="PANTHER" id="PTHR10606">
    <property type="entry name" value="6-PHOSPHOFRUCTO-2-KINASE/FRUCTOSE-2,6-BISPHOSPHATASE"/>
    <property type="match status" value="1"/>
</dbReference>
<dbReference type="GO" id="GO:0006003">
    <property type="term" value="P:fructose 2,6-bisphosphate metabolic process"/>
    <property type="evidence" value="ECO:0007669"/>
    <property type="project" value="InterPro"/>
</dbReference>
<dbReference type="EMBL" id="SRLO01002818">
    <property type="protein sequence ID" value="TNN32253.1"/>
    <property type="molecule type" value="Genomic_DNA"/>
</dbReference>
<sequence length="119" mass="13188">MPYLKCPLHTVLKLTPVAYGCKVESISLQVEAVNTHRDRPEEVRWGPGSQIRRNSVTPLTSPESNIKKPRIDGLDEEPIPELPPAALCSPSHLPRPLPLAGQKLRRSSPGRRDVLQACQ</sequence>
<dbReference type="OrthoDB" id="267323at2759"/>
<feature type="compositionally biased region" description="Basic and acidic residues" evidence="1">
    <location>
        <begin position="34"/>
        <end position="44"/>
    </location>
</feature>
<comment type="caution">
    <text evidence="2">The sequence shown here is derived from an EMBL/GenBank/DDBJ whole genome shotgun (WGS) entry which is preliminary data.</text>
</comment>
<reference evidence="2 3" key="1">
    <citation type="submission" date="2019-03" db="EMBL/GenBank/DDBJ databases">
        <title>First draft genome of Liparis tanakae, snailfish: a comprehensive survey of snailfish specific genes.</title>
        <authorList>
            <person name="Kim W."/>
            <person name="Song I."/>
            <person name="Jeong J.-H."/>
            <person name="Kim D."/>
            <person name="Kim S."/>
            <person name="Ryu S."/>
            <person name="Song J.Y."/>
            <person name="Lee S.K."/>
        </authorList>
    </citation>
    <scope>NUCLEOTIDE SEQUENCE [LARGE SCALE GENOMIC DNA]</scope>
    <source>
        <tissue evidence="2">Muscle</tissue>
    </source>
</reference>
<name>A0A4Z2ETX4_9TELE</name>
<dbReference type="GO" id="GO:0003873">
    <property type="term" value="F:6-phosphofructo-2-kinase activity"/>
    <property type="evidence" value="ECO:0007669"/>
    <property type="project" value="TreeGrafter"/>
</dbReference>
<dbReference type="GO" id="GO:0005524">
    <property type="term" value="F:ATP binding"/>
    <property type="evidence" value="ECO:0007669"/>
    <property type="project" value="InterPro"/>
</dbReference>
<evidence type="ECO:0000256" key="1">
    <source>
        <dbReference type="SAM" id="MobiDB-lite"/>
    </source>
</evidence>
<feature type="compositionally biased region" description="Basic and acidic residues" evidence="1">
    <location>
        <begin position="110"/>
        <end position="119"/>
    </location>
</feature>
<evidence type="ECO:0000313" key="2">
    <source>
        <dbReference type="EMBL" id="TNN32253.1"/>
    </source>
</evidence>
<dbReference type="PANTHER" id="PTHR10606:SF41">
    <property type="entry name" value="6-PHOSPHOFRUCTO-2-KINASE_FRUCTOSE-2,6-BISPHOSPHATASE 3"/>
    <property type="match status" value="1"/>
</dbReference>
<proteinExistence type="predicted"/>
<protein>
    <submittedName>
        <fullName evidence="2">6-phosphofructo-2-kinase/fructose-2, 6-bisphosphatase 3</fullName>
    </submittedName>
</protein>
<feature type="compositionally biased region" description="Polar residues" evidence="1">
    <location>
        <begin position="51"/>
        <end position="64"/>
    </location>
</feature>